<comment type="catalytic activity">
    <reaction evidence="1 9">
        <text>a ribonucleoside 5'-phosphate + H2O = a ribonucleoside + phosphate</text>
        <dbReference type="Rhea" id="RHEA:12484"/>
        <dbReference type="ChEBI" id="CHEBI:15377"/>
        <dbReference type="ChEBI" id="CHEBI:18254"/>
        <dbReference type="ChEBI" id="CHEBI:43474"/>
        <dbReference type="ChEBI" id="CHEBI:58043"/>
        <dbReference type="EC" id="3.1.3.5"/>
    </reaction>
</comment>
<gene>
    <name evidence="9" type="primary">surE</name>
    <name evidence="11" type="ORF">DES52_11957</name>
</gene>
<dbReference type="Gene3D" id="3.40.1210.10">
    <property type="entry name" value="Survival protein SurE-like phosphatase/nucleotidase"/>
    <property type="match status" value="1"/>
</dbReference>
<dbReference type="GO" id="GO:0004309">
    <property type="term" value="F:exopolyphosphatase activity"/>
    <property type="evidence" value="ECO:0007669"/>
    <property type="project" value="TreeGrafter"/>
</dbReference>
<feature type="binding site" evidence="9">
    <location>
        <position position="30"/>
    </location>
    <ligand>
        <name>a divalent metal cation</name>
        <dbReference type="ChEBI" id="CHEBI:60240"/>
    </ligand>
</feature>
<keyword evidence="8 9" id="KW-0378">Hydrolase</keyword>
<evidence type="ECO:0000256" key="9">
    <source>
        <dbReference type="HAMAP-Rule" id="MF_00060"/>
    </source>
</evidence>
<keyword evidence="7 9" id="KW-0547">Nucleotide-binding</keyword>
<name>A0A318S2R6_9DEIO</name>
<evidence type="ECO:0000256" key="7">
    <source>
        <dbReference type="ARBA" id="ARBA00022741"/>
    </source>
</evidence>
<comment type="function">
    <text evidence="9">Nucleotidase that shows phosphatase activity on nucleoside 5'-monophosphates.</text>
</comment>
<reference evidence="11 12" key="1">
    <citation type="submission" date="2018-06" db="EMBL/GenBank/DDBJ databases">
        <title>Genomic Encyclopedia of Type Strains, Phase IV (KMG-IV): sequencing the most valuable type-strain genomes for metagenomic binning, comparative biology and taxonomic classification.</title>
        <authorList>
            <person name="Goeker M."/>
        </authorList>
    </citation>
    <scope>NUCLEOTIDE SEQUENCE [LARGE SCALE GENOMIC DNA]</scope>
    <source>
        <strain evidence="11 12">DSM 18048</strain>
    </source>
</reference>
<dbReference type="NCBIfam" id="NF001490">
    <property type="entry name" value="PRK00346.1-4"/>
    <property type="match status" value="1"/>
</dbReference>
<dbReference type="InterPro" id="IPR030048">
    <property type="entry name" value="SurE"/>
</dbReference>
<accession>A0A318S2R6</accession>
<evidence type="ECO:0000256" key="5">
    <source>
        <dbReference type="ARBA" id="ARBA00022490"/>
    </source>
</evidence>
<feature type="binding site" evidence="9">
    <location>
        <position position="29"/>
    </location>
    <ligand>
        <name>a divalent metal cation</name>
        <dbReference type="ChEBI" id="CHEBI:60240"/>
    </ligand>
</feature>
<dbReference type="InterPro" id="IPR036523">
    <property type="entry name" value="SurE-like_sf"/>
</dbReference>
<evidence type="ECO:0000256" key="1">
    <source>
        <dbReference type="ARBA" id="ARBA00000815"/>
    </source>
</evidence>
<evidence type="ECO:0000313" key="11">
    <source>
        <dbReference type="EMBL" id="PYE50036.1"/>
    </source>
</evidence>
<dbReference type="Pfam" id="PF01975">
    <property type="entry name" value="SurE"/>
    <property type="match status" value="1"/>
</dbReference>
<comment type="cofactor">
    <cofactor evidence="9">
        <name>a divalent metal cation</name>
        <dbReference type="ChEBI" id="CHEBI:60240"/>
    </cofactor>
    <text evidence="9">Binds 1 divalent metal cation per subunit.</text>
</comment>
<dbReference type="GO" id="GO:0008253">
    <property type="term" value="F:5'-nucleotidase activity"/>
    <property type="evidence" value="ECO:0007669"/>
    <property type="project" value="UniProtKB-UniRule"/>
</dbReference>
<dbReference type="EC" id="3.1.3.5" evidence="9"/>
<dbReference type="AlphaFoldDB" id="A0A318S2R6"/>
<evidence type="ECO:0000256" key="3">
    <source>
        <dbReference type="ARBA" id="ARBA00004496"/>
    </source>
</evidence>
<comment type="subcellular location">
    <subcellularLocation>
        <location evidence="3 9">Cytoplasm</location>
    </subcellularLocation>
</comment>
<dbReference type="PANTHER" id="PTHR30457:SF12">
    <property type="entry name" value="5'_3'-NUCLEOTIDASE SURE"/>
    <property type="match status" value="1"/>
</dbReference>
<keyword evidence="6 9" id="KW-0479">Metal-binding</keyword>
<organism evidence="11 12">
    <name type="scientific">Deinococcus yavapaiensis KR-236</name>
    <dbReference type="NCBI Taxonomy" id="694435"/>
    <lineage>
        <taxon>Bacteria</taxon>
        <taxon>Thermotogati</taxon>
        <taxon>Deinococcota</taxon>
        <taxon>Deinococci</taxon>
        <taxon>Deinococcales</taxon>
        <taxon>Deinococcaceae</taxon>
        <taxon>Deinococcus</taxon>
    </lineage>
</organism>
<dbReference type="GO" id="GO:0000166">
    <property type="term" value="F:nucleotide binding"/>
    <property type="evidence" value="ECO:0007669"/>
    <property type="project" value="UniProtKB-KW"/>
</dbReference>
<dbReference type="FunFam" id="3.40.1210.10:FF:000001">
    <property type="entry name" value="5'/3'-nucleotidase SurE"/>
    <property type="match status" value="1"/>
</dbReference>
<feature type="binding site" evidence="9">
    <location>
        <position position="60"/>
    </location>
    <ligand>
        <name>a divalent metal cation</name>
        <dbReference type="ChEBI" id="CHEBI:60240"/>
    </ligand>
</feature>
<dbReference type="InterPro" id="IPR002828">
    <property type="entry name" value="SurE-like_Pase/nucleotidase"/>
</dbReference>
<proteinExistence type="inferred from homology"/>
<dbReference type="GO" id="GO:0005737">
    <property type="term" value="C:cytoplasm"/>
    <property type="evidence" value="ECO:0007669"/>
    <property type="project" value="UniProtKB-SubCell"/>
</dbReference>
<evidence type="ECO:0000256" key="8">
    <source>
        <dbReference type="ARBA" id="ARBA00022801"/>
    </source>
</evidence>
<feature type="domain" description="Survival protein SurE-like phosphatase/nucleotidase" evidence="10">
    <location>
        <begin position="24"/>
        <end position="207"/>
    </location>
</feature>
<evidence type="ECO:0000256" key="4">
    <source>
        <dbReference type="ARBA" id="ARBA00011062"/>
    </source>
</evidence>
<sequence length="271" mass="29007">MEGAAKVTRRTLSSMTQDLHRPTILVSNDDGVFSPGIKALALALAEVADVTVVAPDVEQSAVGHGITIRRPLRFKHTASAGFGDVPAYRVDGTPADCVVLGIHLLGRPDVVVSGINLGGNLGSDLTHSGTVAAAIEGLSYGIPSIAFSQVSVPDGEFDFSHAAAYAAKLTREVLERRLPPRTLLNVNFPAGEPRGVRVTTLSDHRFEDEIIRRQDPDGRDYYWVAGTPKASEAEGSDYGAVQAGFVSVTPVRLELTHHDFMREVEAFLPNL</sequence>
<evidence type="ECO:0000259" key="10">
    <source>
        <dbReference type="Pfam" id="PF01975"/>
    </source>
</evidence>
<comment type="similarity">
    <text evidence="4 9">Belongs to the SurE nucleotidase family.</text>
</comment>
<dbReference type="PANTHER" id="PTHR30457">
    <property type="entry name" value="5'-NUCLEOTIDASE SURE"/>
    <property type="match status" value="1"/>
</dbReference>
<comment type="cofactor">
    <cofactor evidence="2">
        <name>Mg(2+)</name>
        <dbReference type="ChEBI" id="CHEBI:18420"/>
    </cofactor>
</comment>
<protein>
    <recommendedName>
        <fullName evidence="9">5'-nucleotidase SurE</fullName>
        <ecNumber evidence="9">3.1.3.5</ecNumber>
    </recommendedName>
    <alternativeName>
        <fullName evidence="9">Nucleoside 5'-monophosphate phosphohydrolase</fullName>
    </alternativeName>
</protein>
<dbReference type="GO" id="GO:0008254">
    <property type="term" value="F:3'-nucleotidase activity"/>
    <property type="evidence" value="ECO:0007669"/>
    <property type="project" value="TreeGrafter"/>
</dbReference>
<dbReference type="EMBL" id="QJSX01000019">
    <property type="protein sequence ID" value="PYE50036.1"/>
    <property type="molecule type" value="Genomic_DNA"/>
</dbReference>
<keyword evidence="5 9" id="KW-0963">Cytoplasm</keyword>
<evidence type="ECO:0000256" key="6">
    <source>
        <dbReference type="ARBA" id="ARBA00022723"/>
    </source>
</evidence>
<keyword evidence="12" id="KW-1185">Reference proteome</keyword>
<comment type="caution">
    <text evidence="11">The sequence shown here is derived from an EMBL/GenBank/DDBJ whole genome shotgun (WGS) entry which is preliminary data.</text>
</comment>
<dbReference type="GO" id="GO:0046872">
    <property type="term" value="F:metal ion binding"/>
    <property type="evidence" value="ECO:0007669"/>
    <property type="project" value="UniProtKB-UniRule"/>
</dbReference>
<dbReference type="SUPFAM" id="SSF64167">
    <property type="entry name" value="SurE-like"/>
    <property type="match status" value="1"/>
</dbReference>
<dbReference type="NCBIfam" id="TIGR00087">
    <property type="entry name" value="surE"/>
    <property type="match status" value="1"/>
</dbReference>
<feature type="binding site" evidence="9">
    <location>
        <position position="116"/>
    </location>
    <ligand>
        <name>a divalent metal cation</name>
        <dbReference type="ChEBI" id="CHEBI:60240"/>
    </ligand>
</feature>
<evidence type="ECO:0000256" key="2">
    <source>
        <dbReference type="ARBA" id="ARBA00001946"/>
    </source>
</evidence>
<evidence type="ECO:0000313" key="12">
    <source>
        <dbReference type="Proteomes" id="UP000248326"/>
    </source>
</evidence>
<dbReference type="HAMAP" id="MF_00060">
    <property type="entry name" value="SurE"/>
    <property type="match status" value="1"/>
</dbReference>
<dbReference type="Proteomes" id="UP000248326">
    <property type="component" value="Unassembled WGS sequence"/>
</dbReference>